<reference evidence="1 2" key="1">
    <citation type="journal article" date="2014" name="Genome Announc.">
        <title>Draft Genome Sequence of Petroleum Oil-Degrading Marine Bacterium Pseudomonas taeanensis Strain MS-3, Isolated from a Crude Oil-Contaminated Seashore.</title>
        <authorList>
            <person name="Lee S.Y."/>
            <person name="Kim S.H."/>
            <person name="Lee D.G."/>
            <person name="Shin S."/>
            <person name="Yun S.H."/>
            <person name="Choi C.W."/>
            <person name="Chung Y.H."/>
            <person name="Choi J.S."/>
            <person name="Kahng H.Y."/>
            <person name="Kim S.I."/>
        </authorList>
    </citation>
    <scope>NUCLEOTIDE SEQUENCE [LARGE SCALE GENOMIC DNA]</scope>
    <source>
        <strain evidence="1 2">MS-3</strain>
    </source>
</reference>
<dbReference type="RefSeq" id="WP_025164174.1">
    <property type="nucleotide sequence ID" value="NZ_AWSQ01000001.1"/>
</dbReference>
<dbReference type="InterPro" id="IPR005361">
    <property type="entry name" value="UPF0158"/>
</dbReference>
<evidence type="ECO:0000313" key="1">
    <source>
        <dbReference type="EMBL" id="KFX71332.1"/>
    </source>
</evidence>
<comment type="caution">
    <text evidence="1">The sequence shown here is derived from an EMBL/GenBank/DDBJ whole genome shotgun (WGS) entry which is preliminary data.</text>
</comment>
<dbReference type="OrthoDB" id="6885232at2"/>
<evidence type="ECO:0000313" key="2">
    <source>
        <dbReference type="Proteomes" id="UP000030063"/>
    </source>
</evidence>
<dbReference type="EMBL" id="AWSQ01000001">
    <property type="protein sequence ID" value="KFX71332.1"/>
    <property type="molecule type" value="Genomic_DNA"/>
</dbReference>
<dbReference type="Pfam" id="PF03682">
    <property type="entry name" value="UPF0158"/>
    <property type="match status" value="1"/>
</dbReference>
<gene>
    <name evidence="1" type="ORF">TMS3_0105250</name>
</gene>
<sequence>MRPMTIDLPRIERALLSVDDLEHFLDLQTGSVLTVAPGDPVPGADEKYDVQPERYLPIQPLPLSAALAMREAFLYSLHDPHAHTALSQALAGRKPLRTFDYQLQRLPQARQAWLAHQAEHIREEVVEWLESNGLELAPTG</sequence>
<keyword evidence="2" id="KW-1185">Reference proteome</keyword>
<protein>
    <submittedName>
        <fullName evidence="1">Uncharacterized protein</fullName>
    </submittedName>
</protein>
<name>A0A0A1YN48_9PSED</name>
<organism evidence="1 2">
    <name type="scientific">Pseudomonas taeanensis MS-3</name>
    <dbReference type="NCBI Taxonomy" id="1395571"/>
    <lineage>
        <taxon>Bacteria</taxon>
        <taxon>Pseudomonadati</taxon>
        <taxon>Pseudomonadota</taxon>
        <taxon>Gammaproteobacteria</taxon>
        <taxon>Pseudomonadales</taxon>
        <taxon>Pseudomonadaceae</taxon>
        <taxon>Pseudomonas</taxon>
    </lineage>
</organism>
<dbReference type="Proteomes" id="UP000030063">
    <property type="component" value="Unassembled WGS sequence"/>
</dbReference>
<proteinExistence type="predicted"/>
<dbReference type="AlphaFoldDB" id="A0A0A1YN48"/>
<accession>A0A0A1YN48</accession>